<feature type="transmembrane region" description="Helical" evidence="9">
    <location>
        <begin position="39"/>
        <end position="61"/>
    </location>
</feature>
<feature type="domain" description="ABC transmembrane type-1" evidence="10">
    <location>
        <begin position="399"/>
        <end position="606"/>
    </location>
</feature>
<dbReference type="CDD" id="cd06261">
    <property type="entry name" value="TM_PBP2"/>
    <property type="match status" value="1"/>
</dbReference>
<keyword evidence="6 9" id="KW-0812">Transmembrane</keyword>
<gene>
    <name evidence="11" type="ORF">GCM10008171_25650</name>
</gene>
<evidence type="ECO:0000256" key="9">
    <source>
        <dbReference type="RuleBase" id="RU363043"/>
    </source>
</evidence>
<keyword evidence="8 9" id="KW-0472">Membrane</keyword>
<keyword evidence="4" id="KW-0813">Transport</keyword>
<dbReference type="Pfam" id="PF00528">
    <property type="entry name" value="BPD_transp_1"/>
    <property type="match status" value="1"/>
</dbReference>
<evidence type="ECO:0000256" key="1">
    <source>
        <dbReference type="ARBA" id="ARBA00004651"/>
    </source>
</evidence>
<evidence type="ECO:0000256" key="3">
    <source>
        <dbReference type="ARBA" id="ARBA00016864"/>
    </source>
</evidence>
<dbReference type="PROSITE" id="PS50928">
    <property type="entry name" value="ABC_TM1"/>
    <property type="match status" value="1"/>
</dbReference>
<comment type="caution">
    <text evidence="9">Lacks conserved residue(s) required for the propagation of feature annotation.</text>
</comment>
<dbReference type="SUPFAM" id="SSF161098">
    <property type="entry name" value="MetI-like"/>
    <property type="match status" value="1"/>
</dbReference>
<feature type="transmembrane region" description="Helical" evidence="9">
    <location>
        <begin position="589"/>
        <end position="609"/>
    </location>
</feature>
<dbReference type="GO" id="GO:0005315">
    <property type="term" value="F:phosphate transmembrane transporter activity"/>
    <property type="evidence" value="ECO:0007669"/>
    <property type="project" value="InterPro"/>
</dbReference>
<evidence type="ECO:0000256" key="5">
    <source>
        <dbReference type="ARBA" id="ARBA00022475"/>
    </source>
</evidence>
<feature type="transmembrane region" description="Helical" evidence="9">
    <location>
        <begin position="471"/>
        <end position="494"/>
    </location>
</feature>
<dbReference type="Gene3D" id="1.10.3720.10">
    <property type="entry name" value="MetI-like"/>
    <property type="match status" value="1"/>
</dbReference>
<dbReference type="Pfam" id="PF11812">
    <property type="entry name" value="DUF3333"/>
    <property type="match status" value="1"/>
</dbReference>
<dbReference type="PANTHER" id="PTHR43470">
    <property type="entry name" value="PHOSPHATE TRANSPORT SYSTEM PERMEASE PROTEIN PSTA-RELATED"/>
    <property type="match status" value="1"/>
</dbReference>
<evidence type="ECO:0000313" key="11">
    <source>
        <dbReference type="EMBL" id="GLK77311.1"/>
    </source>
</evidence>
<accession>A0A9W6JGQ9</accession>
<dbReference type="InterPro" id="IPR005672">
    <property type="entry name" value="Phosphate_PstA"/>
</dbReference>
<evidence type="ECO:0000259" key="10">
    <source>
        <dbReference type="PROSITE" id="PS50928"/>
    </source>
</evidence>
<reference evidence="11" key="2">
    <citation type="submission" date="2023-01" db="EMBL/GenBank/DDBJ databases">
        <authorList>
            <person name="Sun Q."/>
            <person name="Evtushenko L."/>
        </authorList>
    </citation>
    <scope>NUCLEOTIDE SEQUENCE</scope>
    <source>
        <strain evidence="11">VKM B-2555</strain>
    </source>
</reference>
<dbReference type="Proteomes" id="UP001143364">
    <property type="component" value="Unassembled WGS sequence"/>
</dbReference>
<organism evidence="11 12">
    <name type="scientific">Methylopila jiangsuensis</name>
    <dbReference type="NCBI Taxonomy" id="586230"/>
    <lineage>
        <taxon>Bacteria</taxon>
        <taxon>Pseudomonadati</taxon>
        <taxon>Pseudomonadota</taxon>
        <taxon>Alphaproteobacteria</taxon>
        <taxon>Hyphomicrobiales</taxon>
        <taxon>Methylopilaceae</taxon>
        <taxon>Methylopila</taxon>
    </lineage>
</organism>
<evidence type="ECO:0000256" key="2">
    <source>
        <dbReference type="ARBA" id="ARBA00007069"/>
    </source>
</evidence>
<sequence length="617" mass="65806">MTDMTATAAGSPSRRRAVSDEAARALVRKRYRSEARFKAYGIAAILFSAAFLVVLLADIVVKATPAFTITHLTLQTQPTADQVDPAGDRSAASLARGDYTAAVRASYQALFPEVSGRAERRQLNGLLSSGAADDLRDDVMANPRLIGQTVETRSAFSDDADLYYKGAVTKVAEEIGEGVATPSATTGDVTIVTSNPAFANDLADIKSDLSETARSRRFEVERIKTLRDGVLADRPGAERELANAEGSGDAARVTVARNTLAKIDSDSDSLRSQMETLAGEAADFETRFRNQSGAETLDEKLPSRLVAINGGLVKVTSLAADRVEGRVLVPLQNPNAAQAGQWKVLTYETPENSRRLNDQQIAWLESLEEKGLVTSGFNTGFFTTGDSREAEQAGILGALVGSLLTMAVTLLICLPIGVGAAIYLEEFAPKNRITDIIEININNLAAVPSIVYGLLGLAVFLNFFGMPRSSAVVGGFVLALLVLPTIIIASRAALKAVPPSIREAALGVGASHQQAVFHHTLPLAMPGIMTGTIIGMAHALGETAPLLLIGMVAFIVDVPTSLSSATTVLPVQIYLWSDLPEVAFQAKTSAAIIVLLLFLFLMNGLAILLRKRFERRW</sequence>
<feature type="transmembrane region" description="Helical" evidence="9">
    <location>
        <begin position="395"/>
        <end position="424"/>
    </location>
</feature>
<evidence type="ECO:0000256" key="8">
    <source>
        <dbReference type="ARBA" id="ARBA00023136"/>
    </source>
</evidence>
<dbReference type="InterPro" id="IPR024573">
    <property type="entry name" value="DUF3333"/>
</dbReference>
<protein>
    <recommendedName>
        <fullName evidence="3 9">Phosphate transport system permease protein PstA</fullName>
    </recommendedName>
</protein>
<keyword evidence="12" id="KW-1185">Reference proteome</keyword>
<evidence type="ECO:0000256" key="4">
    <source>
        <dbReference type="ARBA" id="ARBA00022448"/>
    </source>
</evidence>
<keyword evidence="7 9" id="KW-1133">Transmembrane helix</keyword>
<keyword evidence="5 9" id="KW-1003">Cell membrane</keyword>
<comment type="subcellular location">
    <subcellularLocation>
        <location evidence="9">Cell inner membrane</location>
        <topology evidence="9">Multi-pass membrane protein</topology>
    </subcellularLocation>
    <subcellularLocation>
        <location evidence="1">Cell membrane</location>
        <topology evidence="1">Multi-pass membrane protein</topology>
    </subcellularLocation>
</comment>
<dbReference type="PANTHER" id="PTHR43470:SF5">
    <property type="entry name" value="PHOSPHATE TRANSPORT SYSTEM PERMEASE PROTEIN PSTA"/>
    <property type="match status" value="1"/>
</dbReference>
<dbReference type="AlphaFoldDB" id="A0A9W6JGQ9"/>
<evidence type="ECO:0000313" key="12">
    <source>
        <dbReference type="Proteomes" id="UP001143364"/>
    </source>
</evidence>
<dbReference type="InterPro" id="IPR035906">
    <property type="entry name" value="MetI-like_sf"/>
</dbReference>
<reference evidence="11" key="1">
    <citation type="journal article" date="2014" name="Int. J. Syst. Evol. Microbiol.">
        <title>Complete genome sequence of Corynebacterium casei LMG S-19264T (=DSM 44701T), isolated from a smear-ripened cheese.</title>
        <authorList>
            <consortium name="US DOE Joint Genome Institute (JGI-PGF)"/>
            <person name="Walter F."/>
            <person name="Albersmeier A."/>
            <person name="Kalinowski J."/>
            <person name="Ruckert C."/>
        </authorList>
    </citation>
    <scope>NUCLEOTIDE SEQUENCE</scope>
    <source>
        <strain evidence="11">VKM B-2555</strain>
    </source>
</reference>
<evidence type="ECO:0000256" key="6">
    <source>
        <dbReference type="ARBA" id="ARBA00022692"/>
    </source>
</evidence>
<proteinExistence type="inferred from homology"/>
<name>A0A9W6JGQ9_9HYPH</name>
<comment type="caution">
    <text evidence="11">The sequence shown here is derived from an EMBL/GenBank/DDBJ whole genome shotgun (WGS) entry which is preliminary data.</text>
</comment>
<dbReference type="EMBL" id="BSFK01000016">
    <property type="protein sequence ID" value="GLK77311.1"/>
    <property type="molecule type" value="Genomic_DNA"/>
</dbReference>
<feature type="transmembrane region" description="Helical" evidence="9">
    <location>
        <begin position="444"/>
        <end position="465"/>
    </location>
</feature>
<dbReference type="InterPro" id="IPR000515">
    <property type="entry name" value="MetI-like"/>
</dbReference>
<evidence type="ECO:0000256" key="7">
    <source>
        <dbReference type="ARBA" id="ARBA00022989"/>
    </source>
</evidence>
<dbReference type="GO" id="GO:0005886">
    <property type="term" value="C:plasma membrane"/>
    <property type="evidence" value="ECO:0007669"/>
    <property type="project" value="UniProtKB-SubCell"/>
</dbReference>
<comment type="similarity">
    <text evidence="2 9">Belongs to the binding-protein-dependent transport system permease family. CysTW subfamily.</text>
</comment>
<dbReference type="NCBIfam" id="TIGR00974">
    <property type="entry name" value="3a0107s02c"/>
    <property type="match status" value="1"/>
</dbReference>
<dbReference type="GO" id="GO:0035435">
    <property type="term" value="P:phosphate ion transmembrane transport"/>
    <property type="evidence" value="ECO:0007669"/>
    <property type="project" value="InterPro"/>
</dbReference>